<feature type="region of interest" description="Disordered" evidence="5">
    <location>
        <begin position="1"/>
        <end position="33"/>
    </location>
</feature>
<comment type="caution">
    <text evidence="9">The sequence shown here is derived from an EMBL/GenBank/DDBJ whole genome shotgun (WGS) entry which is preliminary data.</text>
</comment>
<feature type="domain" description="Myb-like" evidence="6">
    <location>
        <begin position="30"/>
        <end position="76"/>
    </location>
</feature>
<evidence type="ECO:0000256" key="5">
    <source>
        <dbReference type="SAM" id="MobiDB-lite"/>
    </source>
</evidence>
<dbReference type="InterPro" id="IPR017884">
    <property type="entry name" value="SANT_dom"/>
</dbReference>
<dbReference type="PANTHER" id="PTHR12802:SF155">
    <property type="entry name" value="DEUBIQUITINASE MYSM1"/>
    <property type="match status" value="1"/>
</dbReference>
<dbReference type="GO" id="GO:0003677">
    <property type="term" value="F:DNA binding"/>
    <property type="evidence" value="ECO:0007669"/>
    <property type="project" value="UniProtKB-KW"/>
</dbReference>
<dbReference type="InterPro" id="IPR017930">
    <property type="entry name" value="Myb_dom"/>
</dbReference>
<reference evidence="9 10" key="1">
    <citation type="submission" date="2024-09" db="EMBL/GenBank/DDBJ databases">
        <title>Genome sequencing and assembly of Phytophthora oleae, isolate VK10A, causative agent of rot of olive drupes.</title>
        <authorList>
            <person name="Conti Taguali S."/>
            <person name="Riolo M."/>
            <person name="La Spada F."/>
            <person name="Cacciola S.O."/>
            <person name="Dionisio G."/>
        </authorList>
    </citation>
    <scope>NUCLEOTIDE SEQUENCE [LARGE SCALE GENOMIC DNA]</scope>
    <source>
        <strain evidence="9 10">VK10A</strain>
    </source>
</reference>
<sequence>MSFTNMVESAAAASEWTQQQEEAKPAPEGRGLWSPEEHRLFVDGIKMFPSGPWKDIASHVGTRTARQTMTHAQKYRQKIARRLRNVRMSGKHNLPFIMDRSSRFNALLSSDEQFNDSILATSLAIAAEQELDMLGEAGDGSASPSMQVQMQIEMQMQMDMSPSASAHGNVVMEPMMQSNTYQKQLPLAIDFSSTEGNPYYLDGPSFEPSDIEFDKCMDFLIETFHREN</sequence>
<keyword evidence="3" id="KW-0804">Transcription</keyword>
<evidence type="ECO:0000259" key="7">
    <source>
        <dbReference type="PROSITE" id="PS51293"/>
    </source>
</evidence>
<evidence type="ECO:0000256" key="2">
    <source>
        <dbReference type="ARBA" id="ARBA00023125"/>
    </source>
</evidence>
<evidence type="ECO:0000313" key="10">
    <source>
        <dbReference type="Proteomes" id="UP001632037"/>
    </source>
</evidence>
<keyword evidence="10" id="KW-1185">Reference proteome</keyword>
<proteinExistence type="predicted"/>
<dbReference type="SUPFAM" id="SSF46689">
    <property type="entry name" value="Homeodomain-like"/>
    <property type="match status" value="1"/>
</dbReference>
<name>A0ABD3ERT6_9STRA</name>
<dbReference type="AlphaFoldDB" id="A0ABD3ERT6"/>
<dbReference type="Gene3D" id="1.10.10.60">
    <property type="entry name" value="Homeodomain-like"/>
    <property type="match status" value="1"/>
</dbReference>
<dbReference type="CDD" id="cd00167">
    <property type="entry name" value="SANT"/>
    <property type="match status" value="1"/>
</dbReference>
<evidence type="ECO:0000256" key="4">
    <source>
        <dbReference type="ARBA" id="ARBA00023242"/>
    </source>
</evidence>
<dbReference type="PROSITE" id="PS51293">
    <property type="entry name" value="SANT"/>
    <property type="match status" value="1"/>
</dbReference>
<protein>
    <recommendedName>
        <fullName evidence="11">Myb-like DNA-binding protein</fullName>
    </recommendedName>
</protein>
<organism evidence="9 10">
    <name type="scientific">Phytophthora oleae</name>
    <dbReference type="NCBI Taxonomy" id="2107226"/>
    <lineage>
        <taxon>Eukaryota</taxon>
        <taxon>Sar</taxon>
        <taxon>Stramenopiles</taxon>
        <taxon>Oomycota</taxon>
        <taxon>Peronosporomycetes</taxon>
        <taxon>Peronosporales</taxon>
        <taxon>Peronosporaceae</taxon>
        <taxon>Phytophthora</taxon>
    </lineage>
</organism>
<dbReference type="InterPro" id="IPR001005">
    <property type="entry name" value="SANT/Myb"/>
</dbReference>
<gene>
    <name evidence="9" type="ORF">V7S43_018765</name>
</gene>
<keyword evidence="1" id="KW-0805">Transcription regulation</keyword>
<evidence type="ECO:0008006" key="11">
    <source>
        <dbReference type="Google" id="ProtNLM"/>
    </source>
</evidence>
<dbReference type="Pfam" id="PF00249">
    <property type="entry name" value="Myb_DNA-binding"/>
    <property type="match status" value="1"/>
</dbReference>
<keyword evidence="2" id="KW-0238">DNA-binding</keyword>
<feature type="domain" description="SANT" evidence="7">
    <location>
        <begin position="28"/>
        <end position="67"/>
    </location>
</feature>
<evidence type="ECO:0000256" key="1">
    <source>
        <dbReference type="ARBA" id="ARBA00023015"/>
    </source>
</evidence>
<accession>A0ABD3ERT6</accession>
<feature type="domain" description="HTH myb-type" evidence="8">
    <location>
        <begin position="30"/>
        <end position="80"/>
    </location>
</feature>
<dbReference type="PROSITE" id="PS50090">
    <property type="entry name" value="MYB_LIKE"/>
    <property type="match status" value="1"/>
</dbReference>
<dbReference type="PANTHER" id="PTHR12802">
    <property type="entry name" value="SWI/SNF COMPLEX-RELATED"/>
    <property type="match status" value="1"/>
</dbReference>
<evidence type="ECO:0000313" key="9">
    <source>
        <dbReference type="EMBL" id="KAL3656392.1"/>
    </source>
</evidence>
<dbReference type="Proteomes" id="UP001632037">
    <property type="component" value="Unassembled WGS sequence"/>
</dbReference>
<dbReference type="SMART" id="SM00717">
    <property type="entry name" value="SANT"/>
    <property type="match status" value="1"/>
</dbReference>
<dbReference type="PROSITE" id="PS51294">
    <property type="entry name" value="HTH_MYB"/>
    <property type="match status" value="1"/>
</dbReference>
<dbReference type="InterPro" id="IPR009057">
    <property type="entry name" value="Homeodomain-like_sf"/>
</dbReference>
<evidence type="ECO:0000256" key="3">
    <source>
        <dbReference type="ARBA" id="ARBA00023163"/>
    </source>
</evidence>
<evidence type="ECO:0000259" key="6">
    <source>
        <dbReference type="PROSITE" id="PS50090"/>
    </source>
</evidence>
<evidence type="ECO:0000259" key="8">
    <source>
        <dbReference type="PROSITE" id="PS51294"/>
    </source>
</evidence>
<dbReference type="EMBL" id="JBIMZQ010000083">
    <property type="protein sequence ID" value="KAL3656392.1"/>
    <property type="molecule type" value="Genomic_DNA"/>
</dbReference>
<keyword evidence="4" id="KW-0539">Nucleus</keyword>